<evidence type="ECO:0000313" key="3">
    <source>
        <dbReference type="Proteomes" id="UP000008178"/>
    </source>
</evidence>
<keyword evidence="1" id="KW-0472">Membrane</keyword>
<organism evidence="2 3">
    <name type="scientific">Roseburia hominis (strain DSM 16839 / JCM 17582 / NCIMB 14029 / A2-183)</name>
    <dbReference type="NCBI Taxonomy" id="585394"/>
    <lineage>
        <taxon>Bacteria</taxon>
        <taxon>Bacillati</taxon>
        <taxon>Bacillota</taxon>
        <taxon>Clostridia</taxon>
        <taxon>Lachnospirales</taxon>
        <taxon>Lachnospiraceae</taxon>
        <taxon>Roseburia</taxon>
    </lineage>
</organism>
<dbReference type="eggNOG" id="ENOG502Z7UU">
    <property type="taxonomic scope" value="Bacteria"/>
</dbReference>
<evidence type="ECO:0000313" key="2">
    <source>
        <dbReference type="EMBL" id="AEN96866.1"/>
    </source>
</evidence>
<accession>G2T3Q2</accession>
<dbReference type="OrthoDB" id="2048582at2"/>
<sequence length="626" mass="69965">MVSRRNYLTIAMMFVILLFMFQFTGVMKEQLSEYESNEYADDTTTSFQRSDAFLAEQTSADACEVIYVGEAGGAEESVVKTWCSYRKRTFFCSSSLALLDSLQDDALQVLVVDGSKVTSEEEVAVLRREAQMGVTVIFATLPQSSVIREYRDLRELLGIRAVIADEIPLAGMHLFSGFLLGGEEIYEVTELGEEERQDMNPSVPWYTTGAGTKTYMVGTLSDETIEQTVDNEIRAQYAGMEEEAAKNSLLPAILWRNSVDTAKIFCVNGDYLADISAVGILDAMMGETYDYDIYPVINAQNLVIADLPTFVSENEEEMQKRYSQSAQAVYQEIVWPSLTSIASRTGAKMTCMMTPQFTYTDEEEPDGENVTYYLKRLKEEHAEAGLSADSMEGIPLSEKIKQDQTFWQTYAPSYRFLSLYADGVKSIGEKSALPAEIRTVALGSGASGQAVGYLNENVTLQPSTSSGIRHTFLDDFKVKCMETALGYSNITLDFYSVTYPEGDEDSWEKMSKKIAANLGTYWKAYEAFDATTLTESDVRIRRFLALDYKQQRAGNVITLSLEHREDAAWFLLRLHGEKVTEVAGGIFEEIEDGVYLILAEEDEVSVEVQTGETWQYQDGGKRGDGT</sequence>
<evidence type="ECO:0000256" key="1">
    <source>
        <dbReference type="SAM" id="Phobius"/>
    </source>
</evidence>
<dbReference type="GeneID" id="93723552"/>
<dbReference type="STRING" id="585394.RHOM_08775"/>
<dbReference type="BioCyc" id="RHOM585394:G1H02-1758-MONOMER"/>
<keyword evidence="1" id="KW-1133">Transmembrane helix</keyword>
<dbReference type="AlphaFoldDB" id="G2T3Q2"/>
<name>G2T3Q2_ROSHA</name>
<gene>
    <name evidence="2" type="ordered locus">RHOM_08775</name>
</gene>
<reference evidence="2 3" key="1">
    <citation type="journal article" date="2015" name="Genome Announc.">
        <title>Complete genome sequence of the human gut symbiont Roseburia hominis.</title>
        <authorList>
            <person name="Travis A.J."/>
            <person name="Kelly D."/>
            <person name="Flint H.J."/>
            <person name="Aminov R.I."/>
        </authorList>
    </citation>
    <scope>NUCLEOTIDE SEQUENCE [LARGE SCALE GENOMIC DNA]</scope>
    <source>
        <strain evidence="3">DSM 16839 / JCM 17582 / NCIMB 14029 / A2-183</strain>
    </source>
</reference>
<dbReference type="Proteomes" id="UP000008178">
    <property type="component" value="Chromosome"/>
</dbReference>
<keyword evidence="3" id="KW-1185">Reference proteome</keyword>
<dbReference type="KEGG" id="rho:RHOM_08775"/>
<dbReference type="HOGENOM" id="CLU_031535_0_0_9"/>
<keyword evidence="1" id="KW-0812">Transmembrane</keyword>
<dbReference type="RefSeq" id="WP_014079904.1">
    <property type="nucleotide sequence ID" value="NC_015977.1"/>
</dbReference>
<dbReference type="Pfam" id="PF09960">
    <property type="entry name" value="DUF2194"/>
    <property type="match status" value="1"/>
</dbReference>
<dbReference type="EMBL" id="CP003040">
    <property type="protein sequence ID" value="AEN96866.1"/>
    <property type="molecule type" value="Genomic_DNA"/>
</dbReference>
<dbReference type="InterPro" id="IPR018695">
    <property type="entry name" value="DUF2194"/>
</dbReference>
<protein>
    <submittedName>
        <fullName evidence="2">Membrane protein</fullName>
    </submittedName>
</protein>
<feature type="transmembrane region" description="Helical" evidence="1">
    <location>
        <begin position="7"/>
        <end position="27"/>
    </location>
</feature>
<proteinExistence type="predicted"/>